<dbReference type="AlphaFoldDB" id="A0A7W5B9D9"/>
<feature type="region of interest" description="Disordered" evidence="1">
    <location>
        <begin position="262"/>
        <end position="294"/>
    </location>
</feature>
<evidence type="ECO:0000313" key="5">
    <source>
        <dbReference type="Proteomes" id="UP000541535"/>
    </source>
</evidence>
<feature type="compositionally biased region" description="Low complexity" evidence="1">
    <location>
        <begin position="268"/>
        <end position="281"/>
    </location>
</feature>
<dbReference type="Proteomes" id="UP000541535">
    <property type="component" value="Unassembled WGS sequence"/>
</dbReference>
<dbReference type="InterPro" id="IPR006860">
    <property type="entry name" value="FecR"/>
</dbReference>
<feature type="compositionally biased region" description="Basic and acidic residues" evidence="1">
    <location>
        <begin position="284"/>
        <end position="294"/>
    </location>
</feature>
<dbReference type="RefSeq" id="WP_183440814.1">
    <property type="nucleotide sequence ID" value="NZ_JACHXD010000004.1"/>
</dbReference>
<feature type="signal peptide" evidence="2">
    <location>
        <begin position="1"/>
        <end position="38"/>
    </location>
</feature>
<comment type="caution">
    <text evidence="4">The sequence shown here is derived from an EMBL/GenBank/DDBJ whole genome shotgun (WGS) entry which is preliminary data.</text>
</comment>
<dbReference type="Pfam" id="PF04773">
    <property type="entry name" value="FecR"/>
    <property type="match status" value="1"/>
</dbReference>
<dbReference type="PANTHER" id="PTHR38731">
    <property type="entry name" value="LIPL45-RELATED LIPOPROTEIN-RELATED"/>
    <property type="match status" value="1"/>
</dbReference>
<organism evidence="4 5">
    <name type="scientific">Pseudoduganella violacea</name>
    <dbReference type="NCBI Taxonomy" id="1715466"/>
    <lineage>
        <taxon>Bacteria</taxon>
        <taxon>Pseudomonadati</taxon>
        <taxon>Pseudomonadota</taxon>
        <taxon>Betaproteobacteria</taxon>
        <taxon>Burkholderiales</taxon>
        <taxon>Oxalobacteraceae</taxon>
        <taxon>Telluria group</taxon>
        <taxon>Pseudoduganella</taxon>
    </lineage>
</organism>
<protein>
    <recommendedName>
        <fullName evidence="3">FecR protein domain-containing protein</fullName>
    </recommendedName>
</protein>
<feature type="domain" description="FecR protein" evidence="3">
    <location>
        <begin position="73"/>
        <end position="162"/>
    </location>
</feature>
<evidence type="ECO:0000256" key="2">
    <source>
        <dbReference type="SAM" id="SignalP"/>
    </source>
</evidence>
<feature type="chain" id="PRO_5031223228" description="FecR protein domain-containing protein" evidence="2">
    <location>
        <begin position="39"/>
        <end position="294"/>
    </location>
</feature>
<gene>
    <name evidence="4" type="ORF">FHS03_001994</name>
</gene>
<accession>A0A7W5B9D9</accession>
<evidence type="ECO:0000256" key="1">
    <source>
        <dbReference type="SAM" id="MobiDB-lite"/>
    </source>
</evidence>
<name>A0A7W5B9D9_9BURK</name>
<keyword evidence="2" id="KW-0732">Signal</keyword>
<proteinExistence type="predicted"/>
<reference evidence="4 5" key="1">
    <citation type="submission" date="2020-08" db="EMBL/GenBank/DDBJ databases">
        <title>Genomic Encyclopedia of Type Strains, Phase III (KMG-III): the genomes of soil and plant-associated and newly described type strains.</title>
        <authorList>
            <person name="Whitman W."/>
        </authorList>
    </citation>
    <scope>NUCLEOTIDE SEQUENCE [LARGE SCALE GENOMIC DNA]</scope>
    <source>
        <strain evidence="4 5">CECT 8897</strain>
    </source>
</reference>
<dbReference type="EMBL" id="JACHXD010000004">
    <property type="protein sequence ID" value="MBB3118949.1"/>
    <property type="molecule type" value="Genomic_DNA"/>
</dbReference>
<evidence type="ECO:0000313" key="4">
    <source>
        <dbReference type="EMBL" id="MBB3118949.1"/>
    </source>
</evidence>
<dbReference type="PANTHER" id="PTHR38731:SF1">
    <property type="entry name" value="FECR PROTEIN DOMAIN-CONTAINING PROTEIN"/>
    <property type="match status" value="1"/>
</dbReference>
<keyword evidence="5" id="KW-1185">Reference proteome</keyword>
<sequence length="294" mass="30397">MRKPHPKCTAIEAAVLGRLLLQAGLCAALWLTAMQAWAAVAGTVVQLSGPLLAKKTNGAVKILSLKSEVENGDTLVTEKNTYAMLRFIDNSEITLRPASTMTIENFSFDKGKPEGDQAHFSLVKGGLRSITGLLGQRNKEKFSLKTPAATIGIRGTTFIVEYVAPDEAPALASARRFLGASTAALALDSLPPAPLQLAQMAQPALPAGGARPAGLYVQVVAGQINVSNGGGGLNFSAGQFGYVPSTTLPPIVLPANPGLQFTPPPAFSAPASPAAQANPGSESGKGKTVDCEVR</sequence>
<evidence type="ECO:0000259" key="3">
    <source>
        <dbReference type="Pfam" id="PF04773"/>
    </source>
</evidence>